<gene>
    <name evidence="2" type="ORF">PVAP13_6KG128912</name>
</gene>
<dbReference type="AlphaFoldDB" id="A0A8T0RFR3"/>
<dbReference type="InterPro" id="IPR004158">
    <property type="entry name" value="DUF247_pln"/>
</dbReference>
<dbReference type="EMBL" id="CM029047">
    <property type="protein sequence ID" value="KAG2584787.1"/>
    <property type="molecule type" value="Genomic_DNA"/>
</dbReference>
<evidence type="ECO:0000313" key="3">
    <source>
        <dbReference type="Proteomes" id="UP000823388"/>
    </source>
</evidence>
<evidence type="ECO:0000313" key="2">
    <source>
        <dbReference type="EMBL" id="KAG2584787.1"/>
    </source>
</evidence>
<keyword evidence="1" id="KW-1133">Transmembrane helix</keyword>
<dbReference type="PANTHER" id="PTHR31549:SF146">
    <property type="entry name" value="OS01G0564600 PROTEIN"/>
    <property type="match status" value="1"/>
</dbReference>
<protein>
    <submittedName>
        <fullName evidence="2">Uncharacterized protein</fullName>
    </submittedName>
</protein>
<proteinExistence type="predicted"/>
<dbReference type="Proteomes" id="UP000823388">
    <property type="component" value="Chromosome 6K"/>
</dbReference>
<accession>A0A8T0RFR3</accession>
<keyword evidence="1" id="KW-0472">Membrane</keyword>
<dbReference type="Pfam" id="PF03140">
    <property type="entry name" value="DUF247"/>
    <property type="match status" value="1"/>
</dbReference>
<keyword evidence="1" id="KW-0812">Transmembrane</keyword>
<dbReference type="PANTHER" id="PTHR31549">
    <property type="entry name" value="PROTEIN, PUTATIVE (DUF247)-RELATED-RELATED"/>
    <property type="match status" value="1"/>
</dbReference>
<keyword evidence="3" id="KW-1185">Reference proteome</keyword>
<name>A0A8T0RFR3_PANVG</name>
<evidence type="ECO:0000256" key="1">
    <source>
        <dbReference type="SAM" id="Phobius"/>
    </source>
</evidence>
<reference evidence="2" key="1">
    <citation type="submission" date="2020-05" db="EMBL/GenBank/DDBJ databases">
        <title>WGS assembly of Panicum virgatum.</title>
        <authorList>
            <person name="Lovell J.T."/>
            <person name="Jenkins J."/>
            <person name="Shu S."/>
            <person name="Juenger T.E."/>
            <person name="Schmutz J."/>
        </authorList>
    </citation>
    <scope>NUCLEOTIDE SEQUENCE</scope>
    <source>
        <strain evidence="2">AP13</strain>
    </source>
</reference>
<organism evidence="2 3">
    <name type="scientific">Panicum virgatum</name>
    <name type="common">Blackwell switchgrass</name>
    <dbReference type="NCBI Taxonomy" id="38727"/>
    <lineage>
        <taxon>Eukaryota</taxon>
        <taxon>Viridiplantae</taxon>
        <taxon>Streptophyta</taxon>
        <taxon>Embryophyta</taxon>
        <taxon>Tracheophyta</taxon>
        <taxon>Spermatophyta</taxon>
        <taxon>Magnoliopsida</taxon>
        <taxon>Liliopsida</taxon>
        <taxon>Poales</taxon>
        <taxon>Poaceae</taxon>
        <taxon>PACMAD clade</taxon>
        <taxon>Panicoideae</taxon>
        <taxon>Panicodae</taxon>
        <taxon>Paniceae</taxon>
        <taxon>Panicinae</taxon>
        <taxon>Panicum</taxon>
        <taxon>Panicum sect. Hiantes</taxon>
    </lineage>
</organism>
<comment type="caution">
    <text evidence="2">The sequence shown here is derived from an EMBL/GenBank/DDBJ whole genome shotgun (WGS) entry which is preliminary data.</text>
</comment>
<feature type="transmembrane region" description="Helical" evidence="1">
    <location>
        <begin position="385"/>
        <end position="404"/>
    </location>
</feature>
<sequence length="416" mass="47221">MSSTTIEKLNLNFIGGGKPLIQKVPAFLRSIKHAERLFTPDIVAIGPCHHGNPHLQSMEDIKKMAAMEFCCSSHHQVPAFYHNVREVVAQARACYACDLGGINDDKFTEMMFYDGCFLLQFMTMQALDRGPPAHWKMPRLSENWVRRISRDILLVENQIPWVVLEALMRLKHVLVDRYIATAISDFDVQWAKPQADFEGVDKYQPFHLLDLVRQRQLGPVPSPKVDEAPRPMLNISSALELAEVGIHLTASRTARFGDIGVGKGLLFGKLWLPPVYLGELTMCWLTNMAAFEMLQGGTSDYGVSSYVQILAVLMNRADDVRELRTKRILYPVLSDQQTLDFFKAICQYLPYGHQYERVLQQLSDYHQNRRVRVMLHKFVYNNIKYLLTAGSALGFLIPILKVILSLKQTKATAPGA</sequence>